<protein>
    <recommendedName>
        <fullName evidence="11">CAP-Gly domain-containing protein</fullName>
    </recommendedName>
</protein>
<evidence type="ECO:0000313" key="9">
    <source>
        <dbReference type="EnsemblFungi" id="PTTG_09173-t43_1-p1"/>
    </source>
</evidence>
<organism evidence="8">
    <name type="scientific">Puccinia triticina (isolate 1-1 / race 1 (BBBD))</name>
    <name type="common">Brown leaf rust fungus</name>
    <dbReference type="NCBI Taxonomy" id="630390"/>
    <lineage>
        <taxon>Eukaryota</taxon>
        <taxon>Fungi</taxon>
        <taxon>Dikarya</taxon>
        <taxon>Basidiomycota</taxon>
        <taxon>Pucciniomycotina</taxon>
        <taxon>Pucciniomycetes</taxon>
        <taxon>Pucciniales</taxon>
        <taxon>Pucciniaceae</taxon>
        <taxon>Puccinia</taxon>
    </lineage>
</organism>
<dbReference type="EMBL" id="ADAS02000004">
    <property type="protein sequence ID" value="OAV99129.1"/>
    <property type="molecule type" value="Genomic_DNA"/>
</dbReference>
<dbReference type="GO" id="GO:0007021">
    <property type="term" value="P:tubulin complex assembly"/>
    <property type="evidence" value="ECO:0007669"/>
    <property type="project" value="InterPro"/>
</dbReference>
<evidence type="ECO:0008006" key="11">
    <source>
        <dbReference type="Google" id="ProtNLM"/>
    </source>
</evidence>
<keyword evidence="10" id="KW-1185">Reference proteome</keyword>
<dbReference type="Gene3D" id="3.10.20.90">
    <property type="entry name" value="Phosphatidylinositol 3-kinase Catalytic Subunit, Chain A, domain 1"/>
    <property type="match status" value="1"/>
</dbReference>
<dbReference type="EnsemblFungi" id="PTTG_09173-t43_1">
    <property type="protein sequence ID" value="PTTG_09173-t43_1-p1"/>
    <property type="gene ID" value="PTTG_09173"/>
</dbReference>
<reference evidence="8" key="1">
    <citation type="submission" date="2009-11" db="EMBL/GenBank/DDBJ databases">
        <authorList>
            <consortium name="The Broad Institute Genome Sequencing Platform"/>
            <person name="Ward D."/>
            <person name="Feldgarden M."/>
            <person name="Earl A."/>
            <person name="Young S.K."/>
            <person name="Zeng Q."/>
            <person name="Koehrsen M."/>
            <person name="Alvarado L."/>
            <person name="Berlin A."/>
            <person name="Bochicchio J."/>
            <person name="Borenstein D."/>
            <person name="Chapman S.B."/>
            <person name="Chen Z."/>
            <person name="Engels R."/>
            <person name="Freedman E."/>
            <person name="Gellesch M."/>
            <person name="Goldberg J."/>
            <person name="Griggs A."/>
            <person name="Gujja S."/>
            <person name="Heilman E."/>
            <person name="Heiman D."/>
            <person name="Hepburn T."/>
            <person name="Howarth C."/>
            <person name="Jen D."/>
            <person name="Larson L."/>
            <person name="Lewis B."/>
            <person name="Mehta T."/>
            <person name="Park D."/>
            <person name="Pearson M."/>
            <person name="Roberts A."/>
            <person name="Saif S."/>
            <person name="Shea T."/>
            <person name="Shenoy N."/>
            <person name="Sisk P."/>
            <person name="Stolte C."/>
            <person name="Sykes S."/>
            <person name="Thomson T."/>
            <person name="Walk T."/>
            <person name="White J."/>
            <person name="Yandava C."/>
            <person name="Izard J."/>
            <person name="Baranova O.V."/>
            <person name="Blanton J.M."/>
            <person name="Tanner A.C."/>
            <person name="Dewhirst F.E."/>
            <person name="Haas B."/>
            <person name="Nusbaum C."/>
            <person name="Birren B."/>
        </authorList>
    </citation>
    <scope>NUCLEOTIDE SEQUENCE [LARGE SCALE GENOMIC DNA]</scope>
    <source>
        <strain evidence="8">1-1 BBBD Race 1</strain>
    </source>
</reference>
<evidence type="ECO:0000256" key="1">
    <source>
        <dbReference type="ARBA" id="ARBA00004496"/>
    </source>
</evidence>
<evidence type="ECO:0000256" key="2">
    <source>
        <dbReference type="ARBA" id="ARBA00022490"/>
    </source>
</evidence>
<keyword evidence="2" id="KW-0963">Cytoplasm</keyword>
<reference evidence="9" key="4">
    <citation type="submission" date="2025-05" db="UniProtKB">
        <authorList>
            <consortium name="EnsemblFungi"/>
        </authorList>
    </citation>
    <scope>IDENTIFICATION</scope>
    <source>
        <strain evidence="9">isolate 1-1 / race 1 (BBBD)</strain>
    </source>
</reference>
<feature type="region of interest" description="Disordered" evidence="5">
    <location>
        <begin position="234"/>
        <end position="263"/>
    </location>
</feature>
<dbReference type="SMART" id="SM01052">
    <property type="entry name" value="CAP_GLY"/>
    <property type="match status" value="1"/>
</dbReference>
<dbReference type="InterPro" id="IPR045172">
    <property type="entry name" value="TBCB_Ubl"/>
</dbReference>
<feature type="domain" description="Ubiquitin-like" evidence="6">
    <location>
        <begin position="110"/>
        <end position="192"/>
    </location>
</feature>
<evidence type="ECO:0000256" key="5">
    <source>
        <dbReference type="SAM" id="MobiDB-lite"/>
    </source>
</evidence>
<dbReference type="Gene3D" id="2.30.30.190">
    <property type="entry name" value="CAP Gly-rich-like domain"/>
    <property type="match status" value="1"/>
</dbReference>
<dbReference type="Proteomes" id="UP000005240">
    <property type="component" value="Unassembled WGS sequence"/>
</dbReference>
<dbReference type="Pfam" id="PF14560">
    <property type="entry name" value="Ubiquitin_2"/>
    <property type="match status" value="1"/>
</dbReference>
<dbReference type="SUPFAM" id="SSF54236">
    <property type="entry name" value="Ubiquitin-like"/>
    <property type="match status" value="1"/>
</dbReference>
<dbReference type="InterPro" id="IPR000626">
    <property type="entry name" value="Ubiquitin-like_dom"/>
</dbReference>
<dbReference type="InterPro" id="IPR000938">
    <property type="entry name" value="CAP-Gly_domain"/>
</dbReference>
<feature type="domain" description="CAP-Gly" evidence="7">
    <location>
        <begin position="288"/>
        <end position="330"/>
    </location>
</feature>
<gene>
    <name evidence="8" type="ORF">PTTG_09173</name>
</gene>
<dbReference type="SUPFAM" id="SSF74924">
    <property type="entry name" value="Cap-Gly domain"/>
    <property type="match status" value="1"/>
</dbReference>
<name>A0A180H3E6_PUCT1</name>
<dbReference type="VEuPathDB" id="FungiDB:PTTG_09173"/>
<dbReference type="PROSITE" id="PS00845">
    <property type="entry name" value="CAP_GLY_1"/>
    <property type="match status" value="1"/>
</dbReference>
<dbReference type="InterPro" id="IPR036859">
    <property type="entry name" value="CAP-Gly_dom_sf"/>
</dbReference>
<dbReference type="GO" id="GO:0043014">
    <property type="term" value="F:alpha-tubulin binding"/>
    <property type="evidence" value="ECO:0007669"/>
    <property type="project" value="InterPro"/>
</dbReference>
<dbReference type="SMART" id="SM00213">
    <property type="entry name" value="UBQ"/>
    <property type="match status" value="1"/>
</dbReference>
<dbReference type="GO" id="GO:0051010">
    <property type="term" value="F:microtubule plus-end binding"/>
    <property type="evidence" value="ECO:0007669"/>
    <property type="project" value="TreeGrafter"/>
</dbReference>
<dbReference type="GO" id="GO:0005634">
    <property type="term" value="C:nucleus"/>
    <property type="evidence" value="ECO:0007669"/>
    <property type="project" value="TreeGrafter"/>
</dbReference>
<dbReference type="InterPro" id="IPR029071">
    <property type="entry name" value="Ubiquitin-like_domsf"/>
</dbReference>
<comment type="subcellular location">
    <subcellularLocation>
        <location evidence="1">Cytoplasm</location>
    </subcellularLocation>
</comment>
<dbReference type="Pfam" id="PF01302">
    <property type="entry name" value="CAP_GLY"/>
    <property type="match status" value="1"/>
</dbReference>
<reference evidence="8" key="2">
    <citation type="submission" date="2016-05" db="EMBL/GenBank/DDBJ databases">
        <title>Comparative analysis highlights variable genome content of wheat rusts and divergence of the mating loci.</title>
        <authorList>
            <person name="Cuomo C.A."/>
            <person name="Bakkeren G."/>
            <person name="Szabo L."/>
            <person name="Khalil H."/>
            <person name="Joly D."/>
            <person name="Goldberg J."/>
            <person name="Young S."/>
            <person name="Zeng Q."/>
            <person name="Fellers J."/>
        </authorList>
    </citation>
    <scope>NUCLEOTIDE SEQUENCE [LARGE SCALE GENOMIC DNA]</scope>
    <source>
        <strain evidence="8">1-1 BBBD Race 1</strain>
    </source>
</reference>
<proteinExistence type="inferred from homology"/>
<dbReference type="GO" id="GO:0035371">
    <property type="term" value="C:microtubule plus-end"/>
    <property type="evidence" value="ECO:0007669"/>
    <property type="project" value="TreeGrafter"/>
</dbReference>
<keyword evidence="3" id="KW-0143">Chaperone</keyword>
<dbReference type="GO" id="GO:0031122">
    <property type="term" value="P:cytoplasmic microtubule organization"/>
    <property type="evidence" value="ECO:0007669"/>
    <property type="project" value="TreeGrafter"/>
</dbReference>
<dbReference type="PANTHER" id="PTHR18916:SF85">
    <property type="entry name" value="TUBULIN-FOLDING COFACTOR B"/>
    <property type="match status" value="1"/>
</dbReference>
<evidence type="ECO:0000313" key="10">
    <source>
        <dbReference type="Proteomes" id="UP000005240"/>
    </source>
</evidence>
<accession>A0A180H3E6</accession>
<dbReference type="AlphaFoldDB" id="A0A180H3E6"/>
<dbReference type="OrthoDB" id="2500108at2759"/>
<dbReference type="PROSITE" id="PS50053">
    <property type="entry name" value="UBIQUITIN_2"/>
    <property type="match status" value="1"/>
</dbReference>
<dbReference type="CDD" id="cd01789">
    <property type="entry name" value="Ubl_TBCB"/>
    <property type="match status" value="1"/>
</dbReference>
<reference evidence="9 10" key="3">
    <citation type="journal article" date="2017" name="G3 (Bethesda)">
        <title>Comparative analysis highlights variable genome content of wheat rusts and divergence of the mating loci.</title>
        <authorList>
            <person name="Cuomo C.A."/>
            <person name="Bakkeren G."/>
            <person name="Khalil H.B."/>
            <person name="Panwar V."/>
            <person name="Joly D."/>
            <person name="Linning R."/>
            <person name="Sakthikumar S."/>
            <person name="Song X."/>
            <person name="Adiconis X."/>
            <person name="Fan L."/>
            <person name="Goldberg J.M."/>
            <person name="Levin J.Z."/>
            <person name="Young S."/>
            <person name="Zeng Q."/>
            <person name="Anikster Y."/>
            <person name="Bruce M."/>
            <person name="Wang M."/>
            <person name="Yin C."/>
            <person name="McCallum B."/>
            <person name="Szabo L.J."/>
            <person name="Hulbert S."/>
            <person name="Chen X."/>
            <person name="Fellers J.P."/>
        </authorList>
    </citation>
    <scope>NUCLEOTIDE SEQUENCE</scope>
    <source>
        <strain evidence="9">isolate 1-1 / race 1 (BBBD)</strain>
        <strain evidence="10">Isolate 1-1 / race 1 (BBBD)</strain>
    </source>
</reference>
<evidence type="ECO:0000259" key="7">
    <source>
        <dbReference type="PROSITE" id="PS50245"/>
    </source>
</evidence>
<dbReference type="GO" id="GO:0007023">
    <property type="term" value="P:post-chaperonin tubulin folding pathway"/>
    <property type="evidence" value="ECO:0007669"/>
    <property type="project" value="InterPro"/>
</dbReference>
<evidence type="ECO:0000259" key="6">
    <source>
        <dbReference type="PROSITE" id="PS50053"/>
    </source>
</evidence>
<dbReference type="PROSITE" id="PS50245">
    <property type="entry name" value="CAP_GLY_2"/>
    <property type="match status" value="1"/>
</dbReference>
<dbReference type="PANTHER" id="PTHR18916">
    <property type="entry name" value="DYNACTIN 1-RELATED MICROTUBULE-BINDING"/>
    <property type="match status" value="1"/>
</dbReference>
<evidence type="ECO:0000256" key="4">
    <source>
        <dbReference type="ARBA" id="ARBA00025779"/>
    </source>
</evidence>
<sequence length="350" mass="37241">MGVVLRGRQLEIEAVDLGGHAGDAADQADDAQVLFVEAEEDGVLLAGEAVLDEPIAEGEQVPGGLCAGGGVDGELEGVLLGELEDGGEQAGGDGGESGGAGWDSTAMALVSLWVSSPDTHSERRWSPRLTIAELRAKLQPITGIPAASQRLALSLHPASTHSIPLDNDQLSLADYGLQDGATIDVVDSDPRAASQAGQYNDVSQVDKFELPKEEYEKRPDSLLAFKMRNKLGRFNDADPAEQPAEPAPPSQSELLGRYPPGSRCQLVSRSSTADALPARGTLRFVGPAEFNQKHPFWIGVELDEPSGKNDGSVDGHRYFTCPPSRGIFVQPDRIQIGDFPPIDFLQDDEI</sequence>
<dbReference type="GO" id="GO:0005938">
    <property type="term" value="C:cell cortex"/>
    <property type="evidence" value="ECO:0007669"/>
    <property type="project" value="TreeGrafter"/>
</dbReference>
<evidence type="ECO:0000256" key="3">
    <source>
        <dbReference type="ARBA" id="ARBA00023186"/>
    </source>
</evidence>
<comment type="similarity">
    <text evidence="4">Belongs to the TBCB family.</text>
</comment>
<evidence type="ECO:0000313" key="8">
    <source>
        <dbReference type="EMBL" id="OAV99129.1"/>
    </source>
</evidence>